<gene>
    <name evidence="2" type="ORF">VFPBJ_09010</name>
</gene>
<evidence type="ECO:0000256" key="1">
    <source>
        <dbReference type="SAM" id="MobiDB-lite"/>
    </source>
</evidence>
<feature type="compositionally biased region" description="Basic and acidic residues" evidence="1">
    <location>
        <begin position="204"/>
        <end position="222"/>
    </location>
</feature>
<dbReference type="AlphaFoldDB" id="A0A179GGS8"/>
<accession>A0A179GGS8</accession>
<reference evidence="2 3" key="1">
    <citation type="submission" date="2016-01" db="EMBL/GenBank/DDBJ databases">
        <title>Biosynthesis of antibiotic leucinostatins and their inhibition on Phytophthora in bio-control Purpureocillium lilacinum.</title>
        <authorList>
            <person name="Wang G."/>
            <person name="Liu Z."/>
            <person name="Lin R."/>
            <person name="Li E."/>
            <person name="Mao Z."/>
            <person name="Ling J."/>
            <person name="Yin W."/>
            <person name="Xie B."/>
        </authorList>
    </citation>
    <scope>NUCLEOTIDE SEQUENCE [LARGE SCALE GENOMIC DNA]</scope>
    <source>
        <strain evidence="2">PLBJ-1</strain>
    </source>
</reference>
<dbReference type="Proteomes" id="UP000078240">
    <property type="component" value="Unassembled WGS sequence"/>
</dbReference>
<feature type="compositionally biased region" description="Basic and acidic residues" evidence="1">
    <location>
        <begin position="252"/>
        <end position="268"/>
    </location>
</feature>
<dbReference type="EMBL" id="LSBH01000007">
    <property type="protein sequence ID" value="OAQ76650.1"/>
    <property type="molecule type" value="Genomic_DNA"/>
</dbReference>
<feature type="compositionally biased region" description="Low complexity" evidence="1">
    <location>
        <begin position="225"/>
        <end position="238"/>
    </location>
</feature>
<comment type="caution">
    <text evidence="2">The sequence shown here is derived from an EMBL/GenBank/DDBJ whole genome shotgun (WGS) entry which is preliminary data.</text>
</comment>
<proteinExistence type="predicted"/>
<organism evidence="2 3">
    <name type="scientific">Purpureocillium lilacinum</name>
    <name type="common">Paecilomyces lilacinus</name>
    <dbReference type="NCBI Taxonomy" id="33203"/>
    <lineage>
        <taxon>Eukaryota</taxon>
        <taxon>Fungi</taxon>
        <taxon>Dikarya</taxon>
        <taxon>Ascomycota</taxon>
        <taxon>Pezizomycotina</taxon>
        <taxon>Sordariomycetes</taxon>
        <taxon>Hypocreomycetidae</taxon>
        <taxon>Hypocreales</taxon>
        <taxon>Ophiocordycipitaceae</taxon>
        <taxon>Purpureocillium</taxon>
    </lineage>
</organism>
<evidence type="ECO:0000313" key="2">
    <source>
        <dbReference type="EMBL" id="OAQ76650.1"/>
    </source>
</evidence>
<evidence type="ECO:0000313" key="3">
    <source>
        <dbReference type="Proteomes" id="UP000078240"/>
    </source>
</evidence>
<feature type="region of interest" description="Disordered" evidence="1">
    <location>
        <begin position="204"/>
        <end position="268"/>
    </location>
</feature>
<name>A0A179GGS8_PURLI</name>
<protein>
    <submittedName>
        <fullName evidence="2">Uncharacterized protein</fullName>
    </submittedName>
</protein>
<sequence length="268" mass="29576">MDGTIRFGLGLGPAWALCAQSVHRRGQAPGSRSALSPWETLAYTSGDRKAAEMAWLCSIKIQLDRSVGRPLRVPAVDARHSVRRVLRYGRAGRAAQEKKPCDTQRSLRDPSWPKCKVTRLLAGSITEWFENGQDHGHAIVAVKLPGVVRRPGGSDPWWVRATRQVAIRAVIITCSGHEALNGNLGRAAWTSRLPTDLSRRLTRVNENRERRGTRGKDAETRRVMLSGSSSRLARASAETLRHGIVTSQPRGNAREHGRVAGELKHGKR</sequence>